<evidence type="ECO:0000313" key="9">
    <source>
        <dbReference type="EMBL" id="QAA21198.1"/>
    </source>
</evidence>
<dbReference type="InterPro" id="IPR036633">
    <property type="entry name" value="Prn/Lys/Arg_de-COase_C_sf"/>
</dbReference>
<comment type="similarity">
    <text evidence="2">Belongs to the Orn/Lys/Arg decarboxylase class-I family.</text>
</comment>
<sequence length="480" mass="52814">MDQTKTPVLDGLTNYHRTQVCSFHVPGHKDGLIFSKKALPYFSSLLSLDATEVADLDDLYHPEGILDEAQQLLTDYYGTRESLFLVGGSTVGNLTMILAACAPGDRVFVQRDSHKSVFNALKLAGVRPVFLAPAVAEESGFAQGIDPQTLDEALGRYPQATALVLTYPTYYGVAARSLSQLIDRAHQAGLVVLVDEAHGAHFKLGAPVPPSSLDLGADLVVHSAHKMLPAMTMGAYLHINSNRVASAKVKAVLAMLQSSSPSYPIMASLDLARCWLATLRANRFKRMLAHRDEFAQQLQEIDGLSVEHEQPNDFLMDPFKLVLRLHTSESGFAVQRKLLDAGVYPEMADPHHVLLVLGLTDEINYEDAVRRIERVLRSCTKTIQSKQRQLPPFPECSILMGSYRDLAALPHKSVVQSEAVGRIAAEQVIPYPPGIPIVVEGERITERSLALIRYWQQAGAAFQNASTNEGRIMIYQHEGE</sequence>
<comment type="cofactor">
    <cofactor evidence="1">
        <name>pyridoxal 5'-phosphate</name>
        <dbReference type="ChEBI" id="CHEBI:597326"/>
    </cofactor>
</comment>
<dbReference type="GO" id="GO:0016831">
    <property type="term" value="F:carboxy-lyase activity"/>
    <property type="evidence" value="ECO:0007669"/>
    <property type="project" value="UniProtKB-KW"/>
</dbReference>
<evidence type="ECO:0000259" key="6">
    <source>
        <dbReference type="Pfam" id="PF01276"/>
    </source>
</evidence>
<dbReference type="STRING" id="1449983.GCA_000647835_01307"/>
<dbReference type="SUPFAM" id="SSF53383">
    <property type="entry name" value="PLP-dependent transferases"/>
    <property type="match status" value="1"/>
</dbReference>
<evidence type="ECO:0000256" key="2">
    <source>
        <dbReference type="ARBA" id="ARBA00010671"/>
    </source>
</evidence>
<dbReference type="RefSeq" id="WP_128165928.1">
    <property type="nucleotide sequence ID" value="NZ_AP021853.1"/>
</dbReference>
<dbReference type="InterPro" id="IPR008286">
    <property type="entry name" value="Prn/Lys/Arg_de-COase_C"/>
</dbReference>
<accession>A0A410D530</accession>
<protein>
    <submittedName>
        <fullName evidence="8 9">Decarboxylase</fullName>
    </submittedName>
</protein>
<keyword evidence="4" id="KW-0663">Pyridoxal phosphate</keyword>
<evidence type="ECO:0000256" key="1">
    <source>
        <dbReference type="ARBA" id="ARBA00001933"/>
    </source>
</evidence>
<evidence type="ECO:0000259" key="7">
    <source>
        <dbReference type="Pfam" id="PF03711"/>
    </source>
</evidence>
<gene>
    <name evidence="9" type="ORF">C0674_00240</name>
    <name evidence="8" type="ORF">St703_00410</name>
</gene>
<organism evidence="8 11">
    <name type="scientific">Sporolactobacillus terrae</name>
    <dbReference type="NCBI Taxonomy" id="269673"/>
    <lineage>
        <taxon>Bacteria</taxon>
        <taxon>Bacillati</taxon>
        <taxon>Bacillota</taxon>
        <taxon>Bacilli</taxon>
        <taxon>Bacillales</taxon>
        <taxon>Sporolactobacillaceae</taxon>
        <taxon>Sporolactobacillus</taxon>
    </lineage>
</organism>
<dbReference type="AlphaFoldDB" id="A0A410D530"/>
<dbReference type="EMBL" id="CP025688">
    <property type="protein sequence ID" value="QAA21198.1"/>
    <property type="molecule type" value="Genomic_DNA"/>
</dbReference>
<proteinExistence type="inferred from homology"/>
<evidence type="ECO:0000256" key="4">
    <source>
        <dbReference type="ARBA" id="ARBA00022898"/>
    </source>
</evidence>
<dbReference type="InterPro" id="IPR015424">
    <property type="entry name" value="PyrdxlP-dep_Trfase"/>
</dbReference>
<feature type="domain" description="Orn/Lys/Arg decarboxylase C-terminal" evidence="7">
    <location>
        <begin position="404"/>
        <end position="459"/>
    </location>
</feature>
<dbReference type="Gene3D" id="3.40.640.10">
    <property type="entry name" value="Type I PLP-dependent aspartate aminotransferase-like (Major domain)"/>
    <property type="match status" value="1"/>
</dbReference>
<dbReference type="InterPro" id="IPR015421">
    <property type="entry name" value="PyrdxlP-dep_Trfase_major"/>
</dbReference>
<dbReference type="PANTHER" id="PTHR43277">
    <property type="entry name" value="ARGININE DECARBOXYLASE"/>
    <property type="match status" value="1"/>
</dbReference>
<dbReference type="Proteomes" id="UP000326951">
    <property type="component" value="Chromosome"/>
</dbReference>
<dbReference type="Pfam" id="PF01276">
    <property type="entry name" value="OKR_DC_1"/>
    <property type="match status" value="1"/>
</dbReference>
<evidence type="ECO:0000256" key="5">
    <source>
        <dbReference type="ARBA" id="ARBA00023239"/>
    </source>
</evidence>
<dbReference type="Pfam" id="PF03711">
    <property type="entry name" value="OKR_DC_1_C"/>
    <property type="match status" value="1"/>
</dbReference>
<evidence type="ECO:0000313" key="8">
    <source>
        <dbReference type="EMBL" id="BBN97336.1"/>
    </source>
</evidence>
<keyword evidence="3" id="KW-0210">Decarboxylase</keyword>
<feature type="domain" description="Orn/Lys/Arg decarboxylases family 1 pyridoxal-P attachment site" evidence="6">
    <location>
        <begin position="6"/>
        <end position="299"/>
    </location>
</feature>
<name>A0A410D530_9BACL</name>
<dbReference type="SUPFAM" id="SSF55904">
    <property type="entry name" value="Ornithine decarboxylase C-terminal domain"/>
    <property type="match status" value="1"/>
</dbReference>
<evidence type="ECO:0000256" key="3">
    <source>
        <dbReference type="ARBA" id="ARBA00022793"/>
    </source>
</evidence>
<evidence type="ECO:0000313" key="11">
    <source>
        <dbReference type="Proteomes" id="UP000326951"/>
    </source>
</evidence>
<evidence type="ECO:0000313" key="10">
    <source>
        <dbReference type="Proteomes" id="UP000285882"/>
    </source>
</evidence>
<reference evidence="8 11" key="2">
    <citation type="submission" date="2019-09" db="EMBL/GenBank/DDBJ databases">
        <title>Complete genome sequence of Sporolactobacillus terrae 70-3.</title>
        <authorList>
            <person name="Tanaka N."/>
            <person name="Shiwa Y."/>
            <person name="Fujita N."/>
            <person name="Tanasupawat S."/>
        </authorList>
    </citation>
    <scope>NUCLEOTIDE SEQUENCE [LARGE SCALE GENOMIC DNA]</scope>
    <source>
        <strain evidence="8 11">70-3</strain>
    </source>
</reference>
<keyword evidence="10" id="KW-1185">Reference proteome</keyword>
<dbReference type="InterPro" id="IPR052357">
    <property type="entry name" value="Orn_Lys_Arg_decarboxylase-I"/>
</dbReference>
<dbReference type="Proteomes" id="UP000285882">
    <property type="component" value="Chromosome"/>
</dbReference>
<dbReference type="PANTHER" id="PTHR43277:SF3">
    <property type="entry name" value="DECARBOXYLASE, PUTATIVE-RELATED"/>
    <property type="match status" value="1"/>
</dbReference>
<dbReference type="EMBL" id="AP021853">
    <property type="protein sequence ID" value="BBN97336.1"/>
    <property type="molecule type" value="Genomic_DNA"/>
</dbReference>
<keyword evidence="5" id="KW-0456">Lyase</keyword>
<dbReference type="InterPro" id="IPR000310">
    <property type="entry name" value="Orn/Lys/Arg_deCO2ase_major_dom"/>
</dbReference>
<reference evidence="9 10" key="1">
    <citation type="submission" date="2018-01" db="EMBL/GenBank/DDBJ databases">
        <title>Complete genome sequencing of Sporolactobacillus terrae DLG3.</title>
        <authorList>
            <person name="Nam Y.-D."/>
            <person name="Kang J."/>
            <person name="Chung W.-H."/>
        </authorList>
    </citation>
    <scope>NUCLEOTIDE SEQUENCE [LARGE SCALE GENOMIC DNA]</scope>
    <source>
        <strain evidence="9 10">DLG3</strain>
    </source>
</reference>
<dbReference type="Gene3D" id="3.90.105.10">
    <property type="entry name" value="Molybdopterin biosynthesis moea protein, domain 2"/>
    <property type="match status" value="1"/>
</dbReference>